<organism evidence="3 4">
    <name type="scientific">Stutzerimonas degradans</name>
    <dbReference type="NCBI Taxonomy" id="2968968"/>
    <lineage>
        <taxon>Bacteria</taxon>
        <taxon>Pseudomonadati</taxon>
        <taxon>Pseudomonadota</taxon>
        <taxon>Gammaproteobacteria</taxon>
        <taxon>Pseudomonadales</taxon>
        <taxon>Pseudomonadaceae</taxon>
        <taxon>Stutzerimonas</taxon>
    </lineage>
</organism>
<dbReference type="RefSeq" id="WP_102827443.1">
    <property type="nucleotide sequence ID" value="NZ_CP065721.1"/>
</dbReference>
<dbReference type="Proteomes" id="UP000235881">
    <property type="component" value="Unassembled WGS sequence"/>
</dbReference>
<protein>
    <submittedName>
        <fullName evidence="3">Uncharacterized protein</fullName>
    </submittedName>
</protein>
<evidence type="ECO:0000313" key="3">
    <source>
        <dbReference type="EMBL" id="PNF77970.1"/>
    </source>
</evidence>
<evidence type="ECO:0000313" key="4">
    <source>
        <dbReference type="Proteomes" id="UP000235881"/>
    </source>
</evidence>
<feature type="coiled-coil region" evidence="1">
    <location>
        <begin position="46"/>
        <end position="98"/>
    </location>
</feature>
<keyword evidence="2" id="KW-0812">Transmembrane</keyword>
<name>A0A8E2QHB0_9GAMM</name>
<gene>
    <name evidence="3" type="ORF">CXK95_01355</name>
</gene>
<feature type="transmembrane region" description="Helical" evidence="2">
    <location>
        <begin position="6"/>
        <end position="27"/>
    </location>
</feature>
<dbReference type="AlphaFoldDB" id="A0A8E2QHB0"/>
<evidence type="ECO:0000256" key="1">
    <source>
        <dbReference type="SAM" id="Coils"/>
    </source>
</evidence>
<reference evidence="3 4" key="1">
    <citation type="submission" date="2018-01" db="EMBL/GenBank/DDBJ databases">
        <title>Denitrification phenotypes of diverse strains of Pseudomonas stutzeri.</title>
        <authorList>
            <person name="Milligan D.A."/>
            <person name="Bergaust L."/>
            <person name="Bakken L.R."/>
            <person name="Frostegard A."/>
        </authorList>
    </citation>
    <scope>NUCLEOTIDE SEQUENCE [LARGE SCALE GENOMIC DNA]</scope>
    <source>
        <strain evidence="3 4">DSM 50238</strain>
    </source>
</reference>
<comment type="caution">
    <text evidence="3">The sequence shown here is derived from an EMBL/GenBank/DDBJ whole genome shotgun (WGS) entry which is preliminary data.</text>
</comment>
<proteinExistence type="predicted"/>
<keyword evidence="2" id="KW-1133">Transmembrane helix</keyword>
<evidence type="ECO:0000256" key="2">
    <source>
        <dbReference type="SAM" id="Phobius"/>
    </source>
</evidence>
<sequence>MNITTMQILALLGCIAGAALVFGIGFYEGLRAGKREAFDTGYQRGLQAHRHELHRLHEQRDKAQHEHTITRLDAAQAIEQLTSELDTCKAKITTLQNRALTEADADHLIAMADKLSLAANTFAGLRSNDQAETCRRLSNTARAMFDRYWQTLPVLEVEVME</sequence>
<keyword evidence="4" id="KW-1185">Reference proteome</keyword>
<accession>A0A8E2QHB0</accession>
<keyword evidence="1" id="KW-0175">Coiled coil</keyword>
<keyword evidence="2" id="KW-0472">Membrane</keyword>
<dbReference type="EMBL" id="POUK01000001">
    <property type="protein sequence ID" value="PNF77970.1"/>
    <property type="molecule type" value="Genomic_DNA"/>
</dbReference>